<organism evidence="1 2">
    <name type="scientific">Papaver atlanticum</name>
    <dbReference type="NCBI Taxonomy" id="357466"/>
    <lineage>
        <taxon>Eukaryota</taxon>
        <taxon>Viridiplantae</taxon>
        <taxon>Streptophyta</taxon>
        <taxon>Embryophyta</taxon>
        <taxon>Tracheophyta</taxon>
        <taxon>Spermatophyta</taxon>
        <taxon>Magnoliopsida</taxon>
        <taxon>Ranunculales</taxon>
        <taxon>Papaveraceae</taxon>
        <taxon>Papaveroideae</taxon>
        <taxon>Papaver</taxon>
    </lineage>
</organism>
<keyword evidence="2" id="KW-1185">Reference proteome</keyword>
<dbReference type="AlphaFoldDB" id="A0AAD4T0A7"/>
<reference evidence="1" key="1">
    <citation type="submission" date="2022-04" db="EMBL/GenBank/DDBJ databases">
        <title>A functionally conserved STORR gene fusion in Papaver species that diverged 16.8 million years ago.</title>
        <authorList>
            <person name="Catania T."/>
        </authorList>
    </citation>
    <scope>NUCLEOTIDE SEQUENCE</scope>
    <source>
        <strain evidence="1">S-188037</strain>
    </source>
</reference>
<evidence type="ECO:0000313" key="2">
    <source>
        <dbReference type="Proteomes" id="UP001202328"/>
    </source>
</evidence>
<proteinExistence type="predicted"/>
<protein>
    <submittedName>
        <fullName evidence="1">Uncharacterized protein</fullName>
    </submittedName>
</protein>
<sequence length="270" mass="30151">MAISVFLKAFARRAQLPSSLSSYESVLRNVNSPRTSPLLGKQFTSLGSRAYCSKADQSDPSAQNQTKKLPDSNLTKVVFKYVCANDESQNDNRPSNPPNKKGDDLRYYNLSDFCYSYLVQLKETAESTYGVRAAGICFVEASLFKEHIRSLMDSAADALNIEDLKIYHIAKIEDFSPNDNNLGTGCGLRVVLDDIFQIRTWETMTIDDDKHLLVVILSELKRNGFDFTNDSMTLQNIAEAVERAKTRKINTIKLNLPVPAGEPDMSTTIS</sequence>
<comment type="caution">
    <text evidence="1">The sequence shown here is derived from an EMBL/GenBank/DDBJ whole genome shotgun (WGS) entry which is preliminary data.</text>
</comment>
<evidence type="ECO:0000313" key="1">
    <source>
        <dbReference type="EMBL" id="KAI3928649.1"/>
    </source>
</evidence>
<gene>
    <name evidence="1" type="ORF">MKW98_024250</name>
</gene>
<name>A0AAD4T0A7_9MAGN</name>
<accession>A0AAD4T0A7</accession>
<dbReference type="EMBL" id="JAJJMB010007708">
    <property type="protein sequence ID" value="KAI3928649.1"/>
    <property type="molecule type" value="Genomic_DNA"/>
</dbReference>
<dbReference type="Proteomes" id="UP001202328">
    <property type="component" value="Unassembled WGS sequence"/>
</dbReference>